<keyword evidence="2" id="KW-1185">Reference proteome</keyword>
<comment type="caution">
    <text evidence="1">The sequence shown here is derived from an EMBL/GenBank/DDBJ whole genome shotgun (WGS) entry which is preliminary data.</text>
</comment>
<reference evidence="1 2" key="1">
    <citation type="submission" date="2020-04" db="EMBL/GenBank/DDBJ databases">
        <title>WGS-Seq of Vibrio isolated by the O'Toole Lab.</title>
        <authorList>
            <person name="Mckone K.P."/>
            <person name="Whitaker R."/>
            <person name="Sevigney J.L."/>
            <person name="Herring J.B."/>
            <person name="O'Toole G."/>
        </authorList>
    </citation>
    <scope>NUCLEOTIDE SEQUENCE [LARGE SCALE GENOMIC DNA]</scope>
    <source>
        <strain evidence="1 2">BS_02</strain>
    </source>
</reference>
<dbReference type="Proteomes" id="UP000590068">
    <property type="component" value="Unassembled WGS sequence"/>
</dbReference>
<accession>A0ABX1UDL9</accession>
<gene>
    <name evidence="1" type="ORF">HJ568_14680</name>
</gene>
<proteinExistence type="predicted"/>
<sequence>MGVYIGNVELKGTWVLGDKSGSFDIEQPLDNDGYDALVTALNLGLGDVMEQIKSKVEAP</sequence>
<organism evidence="1 2">
    <name type="scientific">Vibrio breoganii</name>
    <dbReference type="NCBI Taxonomy" id="553239"/>
    <lineage>
        <taxon>Bacteria</taxon>
        <taxon>Pseudomonadati</taxon>
        <taxon>Pseudomonadota</taxon>
        <taxon>Gammaproteobacteria</taxon>
        <taxon>Vibrionales</taxon>
        <taxon>Vibrionaceae</taxon>
        <taxon>Vibrio</taxon>
    </lineage>
</organism>
<protein>
    <recommendedName>
        <fullName evidence="3">ABC-type transport auxiliary lipoprotein component domain-containing protein</fullName>
    </recommendedName>
</protein>
<evidence type="ECO:0000313" key="1">
    <source>
        <dbReference type="EMBL" id="NMR71197.1"/>
    </source>
</evidence>
<evidence type="ECO:0000313" key="2">
    <source>
        <dbReference type="Proteomes" id="UP000590068"/>
    </source>
</evidence>
<name>A0ABX1UDL9_9VIBR</name>
<dbReference type="EMBL" id="JABCJR010000030">
    <property type="protein sequence ID" value="NMR71197.1"/>
    <property type="molecule type" value="Genomic_DNA"/>
</dbReference>
<evidence type="ECO:0008006" key="3">
    <source>
        <dbReference type="Google" id="ProtNLM"/>
    </source>
</evidence>
<dbReference type="SUPFAM" id="SSF159594">
    <property type="entry name" value="XCC0632-like"/>
    <property type="match status" value="1"/>
</dbReference>